<dbReference type="PROSITE" id="PS00041">
    <property type="entry name" value="HTH_ARAC_FAMILY_1"/>
    <property type="match status" value="1"/>
</dbReference>
<reference evidence="5" key="1">
    <citation type="submission" date="2023-04" db="EMBL/GenBank/DDBJ databases">
        <title>Genomic characterization of faba bean (Vicia faba) microsymbionts in Mexican soils.</title>
        <authorList>
            <person name="Rivera Orduna F.N."/>
            <person name="Guevara-Luna J."/>
            <person name="Yan J."/>
            <person name="Arroyo-Herrera I."/>
            <person name="Li Y."/>
            <person name="Vasquez-Murrieta M.S."/>
            <person name="Wang E.T."/>
        </authorList>
    </citation>
    <scope>NUCLEOTIDE SEQUENCE</scope>
    <source>
        <strain evidence="5">CH26</strain>
    </source>
</reference>
<keyword evidence="2" id="KW-0238">DNA-binding</keyword>
<evidence type="ECO:0000256" key="1">
    <source>
        <dbReference type="ARBA" id="ARBA00023015"/>
    </source>
</evidence>
<dbReference type="EMBL" id="JAVLSF010000010">
    <property type="protein sequence ID" value="MDR9774644.1"/>
    <property type="molecule type" value="Genomic_DNA"/>
</dbReference>
<dbReference type="PROSITE" id="PS01124">
    <property type="entry name" value="HTH_ARAC_FAMILY_2"/>
    <property type="match status" value="1"/>
</dbReference>
<comment type="caution">
    <text evidence="5">The sequence shown here is derived from an EMBL/GenBank/DDBJ whole genome shotgun (WGS) entry which is preliminary data.</text>
</comment>
<keyword evidence="1" id="KW-0805">Transcription regulation</keyword>
<sequence>MSALGDGFNTNLNSFEAATYEAASRDLSFAEPTWRWSVAAGPDKVCSLKFRRLHLPATSITSVEHSIKLEGVARRNPSRITIFFVLAGQIEANDRHKRTSLLIPAGHVASVCEGLGNRVAMDTSTSWLAFHVPQYAMRRYFEDLTGRPYVQEFNLPLTSFRHGDAEGLYQTLRHAEADLNGRCSQAPALAKAYQQLALVKLFTKMPSNLCETLEHGTPGKAPWQLLKAEAFMLENLGNPITLDQLAGIAGCAPRVLQRLFRTFRGNSPMGVLCTLRLAAAHSTIRSGNLISIGDLACRLQFSNPGRFSVLYKKAYGCSPSSTFRFASDSVDERRMLSHEEQR</sequence>
<evidence type="ECO:0000256" key="3">
    <source>
        <dbReference type="ARBA" id="ARBA00023163"/>
    </source>
</evidence>
<evidence type="ECO:0000313" key="6">
    <source>
        <dbReference type="Proteomes" id="UP001268610"/>
    </source>
</evidence>
<proteinExistence type="predicted"/>
<dbReference type="InterPro" id="IPR018062">
    <property type="entry name" value="HTH_AraC-typ_CS"/>
</dbReference>
<dbReference type="Pfam" id="PF12833">
    <property type="entry name" value="HTH_18"/>
    <property type="match status" value="1"/>
</dbReference>
<name>A0AAJ2LNF0_9HYPH</name>
<protein>
    <submittedName>
        <fullName evidence="5">Helix-turn-helix transcriptional regulator</fullName>
    </submittedName>
</protein>
<dbReference type="InterPro" id="IPR018060">
    <property type="entry name" value="HTH_AraC"/>
</dbReference>
<dbReference type="Gene3D" id="1.10.10.60">
    <property type="entry name" value="Homeodomain-like"/>
    <property type="match status" value="1"/>
</dbReference>
<evidence type="ECO:0000313" key="5">
    <source>
        <dbReference type="EMBL" id="MDR9774644.1"/>
    </source>
</evidence>
<dbReference type="SUPFAM" id="SSF46689">
    <property type="entry name" value="Homeodomain-like"/>
    <property type="match status" value="1"/>
</dbReference>
<feature type="domain" description="HTH araC/xylS-type" evidence="4">
    <location>
        <begin position="226"/>
        <end position="325"/>
    </location>
</feature>
<dbReference type="GO" id="GO:0043565">
    <property type="term" value="F:sequence-specific DNA binding"/>
    <property type="evidence" value="ECO:0007669"/>
    <property type="project" value="InterPro"/>
</dbReference>
<dbReference type="PANTHER" id="PTHR46796:SF12">
    <property type="entry name" value="HTH-TYPE DNA-BINDING TRANSCRIPTIONAL ACTIVATOR EUTR"/>
    <property type="match status" value="1"/>
</dbReference>
<dbReference type="SMART" id="SM00342">
    <property type="entry name" value="HTH_ARAC"/>
    <property type="match status" value="1"/>
</dbReference>
<dbReference type="PANTHER" id="PTHR46796">
    <property type="entry name" value="HTH-TYPE TRANSCRIPTIONAL ACTIVATOR RHAS-RELATED"/>
    <property type="match status" value="1"/>
</dbReference>
<organism evidence="5 6">
    <name type="scientific">Rhizobium hidalgonense</name>
    <dbReference type="NCBI Taxonomy" id="1538159"/>
    <lineage>
        <taxon>Bacteria</taxon>
        <taxon>Pseudomonadati</taxon>
        <taxon>Pseudomonadota</taxon>
        <taxon>Alphaproteobacteria</taxon>
        <taxon>Hyphomicrobiales</taxon>
        <taxon>Rhizobiaceae</taxon>
        <taxon>Rhizobium/Agrobacterium group</taxon>
        <taxon>Rhizobium</taxon>
    </lineage>
</organism>
<keyword evidence="3" id="KW-0804">Transcription</keyword>
<dbReference type="Proteomes" id="UP001268610">
    <property type="component" value="Unassembled WGS sequence"/>
</dbReference>
<gene>
    <name evidence="5" type="ORF">RJJ65_18665</name>
</gene>
<accession>A0AAJ2LNF0</accession>
<dbReference type="AlphaFoldDB" id="A0AAJ2LNF0"/>
<dbReference type="InterPro" id="IPR009057">
    <property type="entry name" value="Homeodomain-like_sf"/>
</dbReference>
<evidence type="ECO:0000259" key="4">
    <source>
        <dbReference type="PROSITE" id="PS01124"/>
    </source>
</evidence>
<dbReference type="RefSeq" id="WP_082240400.1">
    <property type="nucleotide sequence ID" value="NZ_JAVLSD010000001.1"/>
</dbReference>
<evidence type="ECO:0000256" key="2">
    <source>
        <dbReference type="ARBA" id="ARBA00023125"/>
    </source>
</evidence>
<dbReference type="InterPro" id="IPR050204">
    <property type="entry name" value="AraC_XylS_family_regulators"/>
</dbReference>
<dbReference type="GO" id="GO:0003700">
    <property type="term" value="F:DNA-binding transcription factor activity"/>
    <property type="evidence" value="ECO:0007669"/>
    <property type="project" value="InterPro"/>
</dbReference>